<dbReference type="STRING" id="1566387.QV13_04885"/>
<accession>A0A1C2E771</accession>
<dbReference type="AlphaFoldDB" id="A0A1C2E771"/>
<dbReference type="Proteomes" id="UP000094412">
    <property type="component" value="Unassembled WGS sequence"/>
</dbReference>
<dbReference type="EMBL" id="MDEO01000026">
    <property type="protein sequence ID" value="OCX22796.1"/>
    <property type="molecule type" value="Genomic_DNA"/>
</dbReference>
<proteinExistence type="predicted"/>
<evidence type="ECO:0000313" key="2">
    <source>
        <dbReference type="Proteomes" id="UP000094412"/>
    </source>
</evidence>
<dbReference type="OrthoDB" id="8375240at2"/>
<organism evidence="1 2">
    <name type="scientific">Mesorhizobium hungaricum</name>
    <dbReference type="NCBI Taxonomy" id="1566387"/>
    <lineage>
        <taxon>Bacteria</taxon>
        <taxon>Pseudomonadati</taxon>
        <taxon>Pseudomonadota</taxon>
        <taxon>Alphaproteobacteria</taxon>
        <taxon>Hyphomicrobiales</taxon>
        <taxon>Phyllobacteriaceae</taxon>
        <taxon>Mesorhizobium</taxon>
    </lineage>
</organism>
<sequence>MNKMTDIGSVPTPTRSPSEFLAYETECRSALKPLLTGLLDMAVSAGWNRRTAASALMYLAAQQVSAASETSMIG</sequence>
<gene>
    <name evidence="1" type="ORF">QV13_04885</name>
</gene>
<reference evidence="1 2" key="1">
    <citation type="submission" date="2016-08" db="EMBL/GenBank/DDBJ databases">
        <title>Whole genome sequence of Mesorhizobium sp. strain UASWS1009 isolated from industrial sewage.</title>
        <authorList>
            <person name="Crovadore J."/>
            <person name="Calmin G."/>
            <person name="Chablais R."/>
            <person name="Cochard B."/>
            <person name="Lefort F."/>
        </authorList>
    </citation>
    <scope>NUCLEOTIDE SEQUENCE [LARGE SCALE GENOMIC DNA]</scope>
    <source>
        <strain evidence="1 2">UASWS1009</strain>
    </source>
</reference>
<dbReference type="RefSeq" id="WP_065996791.1">
    <property type="nucleotide sequence ID" value="NZ_MDEO01000026.1"/>
</dbReference>
<protein>
    <submittedName>
        <fullName evidence="1">Uncharacterized protein</fullName>
    </submittedName>
</protein>
<keyword evidence="2" id="KW-1185">Reference proteome</keyword>
<comment type="caution">
    <text evidence="1">The sequence shown here is derived from an EMBL/GenBank/DDBJ whole genome shotgun (WGS) entry which is preliminary data.</text>
</comment>
<evidence type="ECO:0000313" key="1">
    <source>
        <dbReference type="EMBL" id="OCX22796.1"/>
    </source>
</evidence>
<name>A0A1C2E771_9HYPH</name>